<organism evidence="2 3">
    <name type="scientific">Sphaerobolus stellatus (strain SS14)</name>
    <dbReference type="NCBI Taxonomy" id="990650"/>
    <lineage>
        <taxon>Eukaryota</taxon>
        <taxon>Fungi</taxon>
        <taxon>Dikarya</taxon>
        <taxon>Basidiomycota</taxon>
        <taxon>Agaricomycotina</taxon>
        <taxon>Agaricomycetes</taxon>
        <taxon>Phallomycetidae</taxon>
        <taxon>Geastrales</taxon>
        <taxon>Sphaerobolaceae</taxon>
        <taxon>Sphaerobolus</taxon>
    </lineage>
</organism>
<feature type="region of interest" description="Disordered" evidence="1">
    <location>
        <begin position="1"/>
        <end position="21"/>
    </location>
</feature>
<name>A0A0C9V3Y9_SPHS4</name>
<reference evidence="2 3" key="1">
    <citation type="submission" date="2014-06" db="EMBL/GenBank/DDBJ databases">
        <title>Evolutionary Origins and Diversification of the Mycorrhizal Mutualists.</title>
        <authorList>
            <consortium name="DOE Joint Genome Institute"/>
            <consortium name="Mycorrhizal Genomics Consortium"/>
            <person name="Kohler A."/>
            <person name="Kuo A."/>
            <person name="Nagy L.G."/>
            <person name="Floudas D."/>
            <person name="Copeland A."/>
            <person name="Barry K.W."/>
            <person name="Cichocki N."/>
            <person name="Veneault-Fourrey C."/>
            <person name="LaButti K."/>
            <person name="Lindquist E.A."/>
            <person name="Lipzen A."/>
            <person name="Lundell T."/>
            <person name="Morin E."/>
            <person name="Murat C."/>
            <person name="Riley R."/>
            <person name="Ohm R."/>
            <person name="Sun H."/>
            <person name="Tunlid A."/>
            <person name="Henrissat B."/>
            <person name="Grigoriev I.V."/>
            <person name="Hibbett D.S."/>
            <person name="Martin F."/>
        </authorList>
    </citation>
    <scope>NUCLEOTIDE SEQUENCE [LARGE SCALE GENOMIC DNA]</scope>
    <source>
        <strain evidence="2 3">SS14</strain>
    </source>
</reference>
<feature type="compositionally biased region" description="Polar residues" evidence="1">
    <location>
        <begin position="79"/>
        <end position="88"/>
    </location>
</feature>
<dbReference type="OrthoDB" id="2355984at2759"/>
<evidence type="ECO:0000313" key="2">
    <source>
        <dbReference type="EMBL" id="KIJ36432.1"/>
    </source>
</evidence>
<sequence>MSQSPKPPKAPTRPHRQSNLKEQLVERLLCVNLTPLLQRLSSSASQSSRGEGEEKSTRGKQEFFSSTSSLLLEKETGPCESTSVCVQRSTKKVRPQQQKANKWRIDSLPGDPLVVRPTPSSHDVEAQDLQEHSDDEDGTKIEKAKRGFDESKLPWFGKPNPILDPRIKKTLERKRYYLTDPKQVKQSLLGRADCPPFPDSLWLDVISSKYIDLDKVCTGRFSLAPESSFVQSIGDIDITV</sequence>
<protein>
    <submittedName>
        <fullName evidence="2">Unplaced genomic scaffold SPHSTscaffold_103, whole genome shotgun sequence</fullName>
    </submittedName>
</protein>
<feature type="compositionally biased region" description="Basic and acidic residues" evidence="1">
    <location>
        <begin position="50"/>
        <end position="61"/>
    </location>
</feature>
<feature type="compositionally biased region" description="Low complexity" evidence="1">
    <location>
        <begin position="39"/>
        <end position="49"/>
    </location>
</feature>
<evidence type="ECO:0000256" key="1">
    <source>
        <dbReference type="SAM" id="MobiDB-lite"/>
    </source>
</evidence>
<dbReference type="Proteomes" id="UP000054279">
    <property type="component" value="Unassembled WGS sequence"/>
</dbReference>
<accession>A0A0C9V3Y9</accession>
<feature type="region of interest" description="Disordered" evidence="1">
    <location>
        <begin position="39"/>
        <end position="138"/>
    </location>
</feature>
<keyword evidence="3" id="KW-1185">Reference proteome</keyword>
<evidence type="ECO:0000313" key="3">
    <source>
        <dbReference type="Proteomes" id="UP000054279"/>
    </source>
</evidence>
<proteinExistence type="predicted"/>
<gene>
    <name evidence="2" type="ORF">M422DRAFT_51053</name>
</gene>
<dbReference type="EMBL" id="KN837178">
    <property type="protein sequence ID" value="KIJ36432.1"/>
    <property type="molecule type" value="Genomic_DNA"/>
</dbReference>
<dbReference type="AlphaFoldDB" id="A0A0C9V3Y9"/>
<feature type="compositionally biased region" description="Basic and acidic residues" evidence="1">
    <location>
        <begin position="122"/>
        <end position="138"/>
    </location>
</feature>
<dbReference type="HOGENOM" id="CLU_1157005_0_0_1"/>
<feature type="compositionally biased region" description="Pro residues" evidence="1">
    <location>
        <begin position="1"/>
        <end position="11"/>
    </location>
</feature>